<dbReference type="EMBL" id="AP014924">
    <property type="protein sequence ID" value="BAS28460.1"/>
    <property type="molecule type" value="Genomic_DNA"/>
</dbReference>
<dbReference type="GO" id="GO:0005524">
    <property type="term" value="F:ATP binding"/>
    <property type="evidence" value="ECO:0007669"/>
    <property type="project" value="UniProtKB-KW"/>
</dbReference>
<evidence type="ECO:0000313" key="6">
    <source>
        <dbReference type="Proteomes" id="UP000065807"/>
    </source>
</evidence>
<feature type="domain" description="ABC transporter" evidence="4">
    <location>
        <begin position="18"/>
        <end position="221"/>
    </location>
</feature>
<sequence length="221" mass="24197">MARAQPAAQDDASPATVLEARGVAVAFGGRNVIRDLTLTLRAGEIVALRGPNGSGKSTTLRTLTGMLSPSEGEIRWGVPRAQRLFVPDQPFLHEHLTLSEHVRFVNMLLGSPDARLGERERRLLERLGLSEAVDAFPGDLSRGMRQKLGLLLALLPSYRVLMLDEPFTALDGQARQTVGELLRERADQGAALLVTAHEAWETRGFDRIYRLSDGVVLEEPA</sequence>
<reference evidence="6" key="1">
    <citation type="submission" date="2015-07" db="EMBL/GenBank/DDBJ databases">
        <title>Complete genome sequence and phylogenetic analysis of Limnochorda pilosa.</title>
        <authorList>
            <person name="Watanabe M."/>
            <person name="Kojima H."/>
            <person name="Fukui M."/>
        </authorList>
    </citation>
    <scope>NUCLEOTIDE SEQUENCE [LARGE SCALE GENOMIC DNA]</scope>
    <source>
        <strain evidence="6">HC45</strain>
    </source>
</reference>
<dbReference type="PANTHER" id="PTHR42939:SF1">
    <property type="entry name" value="ABC TRANSPORTER ATP-BINDING PROTEIN ALBC-RELATED"/>
    <property type="match status" value="1"/>
</dbReference>
<keyword evidence="3 5" id="KW-0067">ATP-binding</keyword>
<keyword evidence="1" id="KW-0813">Transport</keyword>
<organism evidence="5 6">
    <name type="scientific">Limnochorda pilosa</name>
    <dbReference type="NCBI Taxonomy" id="1555112"/>
    <lineage>
        <taxon>Bacteria</taxon>
        <taxon>Bacillati</taxon>
        <taxon>Bacillota</taxon>
        <taxon>Limnochordia</taxon>
        <taxon>Limnochordales</taxon>
        <taxon>Limnochordaceae</taxon>
        <taxon>Limnochorda</taxon>
    </lineage>
</organism>
<dbReference type="PANTHER" id="PTHR42939">
    <property type="entry name" value="ABC TRANSPORTER ATP-BINDING PROTEIN ALBC-RELATED"/>
    <property type="match status" value="1"/>
</dbReference>
<evidence type="ECO:0000256" key="3">
    <source>
        <dbReference type="ARBA" id="ARBA00022840"/>
    </source>
</evidence>
<gene>
    <name evidence="5" type="ORF">LIP_2630</name>
</gene>
<accession>A0A0K2SMW5</accession>
<dbReference type="Pfam" id="PF00005">
    <property type="entry name" value="ABC_tran"/>
    <property type="match status" value="1"/>
</dbReference>
<dbReference type="SUPFAM" id="SSF52540">
    <property type="entry name" value="P-loop containing nucleoside triphosphate hydrolases"/>
    <property type="match status" value="1"/>
</dbReference>
<dbReference type="Gene3D" id="3.40.50.300">
    <property type="entry name" value="P-loop containing nucleotide triphosphate hydrolases"/>
    <property type="match status" value="1"/>
</dbReference>
<dbReference type="InterPro" id="IPR027417">
    <property type="entry name" value="P-loop_NTPase"/>
</dbReference>
<dbReference type="STRING" id="1555112.LIP_2630"/>
<protein>
    <submittedName>
        <fullName evidence="5">ABC transporter ATP-binding protein</fullName>
    </submittedName>
</protein>
<dbReference type="InterPro" id="IPR003593">
    <property type="entry name" value="AAA+_ATPase"/>
</dbReference>
<keyword evidence="6" id="KW-1185">Reference proteome</keyword>
<dbReference type="InterPro" id="IPR003439">
    <property type="entry name" value="ABC_transporter-like_ATP-bd"/>
</dbReference>
<dbReference type="OrthoDB" id="2290519at2"/>
<evidence type="ECO:0000256" key="2">
    <source>
        <dbReference type="ARBA" id="ARBA00022741"/>
    </source>
</evidence>
<evidence type="ECO:0000259" key="4">
    <source>
        <dbReference type="PROSITE" id="PS50893"/>
    </source>
</evidence>
<dbReference type="RefSeq" id="WP_068138840.1">
    <property type="nucleotide sequence ID" value="NZ_AP014924.1"/>
</dbReference>
<reference evidence="6" key="2">
    <citation type="journal article" date="2016" name="Int. J. Syst. Evol. Microbiol.">
        <title>Complete genome sequence and cell structure of Limnochorda pilosa, a Gram-negative spore-former within the phylum Firmicutes.</title>
        <authorList>
            <person name="Watanabe M."/>
            <person name="Kojima H."/>
            <person name="Fukui M."/>
        </authorList>
    </citation>
    <scope>NUCLEOTIDE SEQUENCE [LARGE SCALE GENOMIC DNA]</scope>
    <source>
        <strain evidence="6">HC45</strain>
    </source>
</reference>
<dbReference type="AlphaFoldDB" id="A0A0K2SMW5"/>
<dbReference type="Proteomes" id="UP000065807">
    <property type="component" value="Chromosome"/>
</dbReference>
<evidence type="ECO:0000256" key="1">
    <source>
        <dbReference type="ARBA" id="ARBA00022448"/>
    </source>
</evidence>
<evidence type="ECO:0000313" key="5">
    <source>
        <dbReference type="EMBL" id="BAS28460.1"/>
    </source>
</evidence>
<dbReference type="SMART" id="SM00382">
    <property type="entry name" value="AAA"/>
    <property type="match status" value="1"/>
</dbReference>
<dbReference type="InterPro" id="IPR051782">
    <property type="entry name" value="ABC_Transporter_VariousFunc"/>
</dbReference>
<dbReference type="PROSITE" id="PS50893">
    <property type="entry name" value="ABC_TRANSPORTER_2"/>
    <property type="match status" value="1"/>
</dbReference>
<dbReference type="KEGG" id="lpil:LIP_2630"/>
<proteinExistence type="predicted"/>
<keyword evidence="2" id="KW-0547">Nucleotide-binding</keyword>
<name>A0A0K2SMW5_LIMPI</name>
<dbReference type="CDD" id="cd03230">
    <property type="entry name" value="ABC_DR_subfamily_A"/>
    <property type="match status" value="1"/>
</dbReference>
<dbReference type="GO" id="GO:0016887">
    <property type="term" value="F:ATP hydrolysis activity"/>
    <property type="evidence" value="ECO:0007669"/>
    <property type="project" value="InterPro"/>
</dbReference>